<gene>
    <name evidence="1" type="ORF">BRLA_c011370</name>
</gene>
<dbReference type="HOGENOM" id="CLU_093769_0_0_9"/>
<organism evidence="1 2">
    <name type="scientific">Brevibacillus laterosporus LMG 15441</name>
    <dbReference type="NCBI Taxonomy" id="1042163"/>
    <lineage>
        <taxon>Bacteria</taxon>
        <taxon>Bacillati</taxon>
        <taxon>Bacillota</taxon>
        <taxon>Bacilli</taxon>
        <taxon>Bacillales</taxon>
        <taxon>Paenibacillaceae</taxon>
        <taxon>Brevibacillus</taxon>
    </lineage>
</organism>
<evidence type="ECO:0008006" key="3">
    <source>
        <dbReference type="Google" id="ProtNLM"/>
    </source>
</evidence>
<dbReference type="EMBL" id="CP007806">
    <property type="protein sequence ID" value="AIG25477.1"/>
    <property type="molecule type" value="Genomic_DNA"/>
</dbReference>
<dbReference type="Proteomes" id="UP000005850">
    <property type="component" value="Chromosome"/>
</dbReference>
<keyword evidence="2" id="KW-1185">Reference proteome</keyword>
<accession>A0A075QYP5</accession>
<sequence length="258" mass="29655">MFTHLYPNFNKGRILKTDMLANLRDYPRDFLDIQYKEYSDGIITGSDIRIGEQSITITPGIVKHSGRLYVLKEEHELMYHATNRETVVKIRFHEQMTDSDFTINNSEIVLDEQVELGQNELELGRFKLKEGAKLRSQYQSFIDLATEYNTFITIHVPYASESQSTLAPSIMRYFARELVQGTNLTAFDSSFALLCLNEGTVNREVILTYLANRLGTGYREYSNEQIHKYLGRILDEGRGGGKARADLRQGGFQRMIVD</sequence>
<dbReference type="eggNOG" id="ENOG502ZB9G">
    <property type="taxonomic scope" value="Bacteria"/>
</dbReference>
<proteinExistence type="predicted"/>
<reference evidence="1 2" key="1">
    <citation type="journal article" date="2011" name="J. Bacteriol.">
        <title>Genome sequence of Brevibacillus laterosporus LMG 15441, a pathogen of invertebrates.</title>
        <authorList>
            <person name="Djukic M."/>
            <person name="Poehlein A."/>
            <person name="Thurmer A."/>
            <person name="Daniel R."/>
        </authorList>
    </citation>
    <scope>NUCLEOTIDE SEQUENCE [LARGE SCALE GENOMIC DNA]</scope>
    <source>
        <strain evidence="1 2">LMG 15441</strain>
    </source>
</reference>
<dbReference type="KEGG" id="blr:BRLA_c011370"/>
<evidence type="ECO:0000313" key="1">
    <source>
        <dbReference type="EMBL" id="AIG25477.1"/>
    </source>
</evidence>
<dbReference type="STRING" id="1042163.BRLA_c011370"/>
<dbReference type="RefSeq" id="WP_003334983.1">
    <property type="nucleotide sequence ID" value="NZ_CP007806.1"/>
</dbReference>
<evidence type="ECO:0000313" key="2">
    <source>
        <dbReference type="Proteomes" id="UP000005850"/>
    </source>
</evidence>
<name>A0A075QYP5_BRELA</name>
<dbReference type="AlphaFoldDB" id="A0A075QYP5"/>
<protein>
    <recommendedName>
        <fullName evidence="3">DNA and RNA helicase</fullName>
    </recommendedName>
</protein>